<dbReference type="AlphaFoldDB" id="A0AAV7EDH3"/>
<evidence type="ECO:0000313" key="2">
    <source>
        <dbReference type="EMBL" id="KAG9445901.1"/>
    </source>
</evidence>
<accession>A0AAV7EDH3</accession>
<proteinExistence type="predicted"/>
<reference evidence="2 3" key="1">
    <citation type="submission" date="2021-07" db="EMBL/GenBank/DDBJ databases">
        <title>The Aristolochia fimbriata genome: insights into angiosperm evolution, floral development and chemical biosynthesis.</title>
        <authorList>
            <person name="Jiao Y."/>
        </authorList>
    </citation>
    <scope>NUCLEOTIDE SEQUENCE [LARGE SCALE GENOMIC DNA]</scope>
    <source>
        <strain evidence="2">IBCAS-2021</strain>
        <tissue evidence="2">Leaf</tissue>
    </source>
</reference>
<feature type="signal peptide" evidence="1">
    <location>
        <begin position="1"/>
        <end position="27"/>
    </location>
</feature>
<evidence type="ECO:0000313" key="3">
    <source>
        <dbReference type="Proteomes" id="UP000825729"/>
    </source>
</evidence>
<organism evidence="2 3">
    <name type="scientific">Aristolochia fimbriata</name>
    <name type="common">White veined hardy Dutchman's pipe vine</name>
    <dbReference type="NCBI Taxonomy" id="158543"/>
    <lineage>
        <taxon>Eukaryota</taxon>
        <taxon>Viridiplantae</taxon>
        <taxon>Streptophyta</taxon>
        <taxon>Embryophyta</taxon>
        <taxon>Tracheophyta</taxon>
        <taxon>Spermatophyta</taxon>
        <taxon>Magnoliopsida</taxon>
        <taxon>Magnoliidae</taxon>
        <taxon>Piperales</taxon>
        <taxon>Aristolochiaceae</taxon>
        <taxon>Aristolochia</taxon>
    </lineage>
</organism>
<keyword evidence="1" id="KW-0732">Signal</keyword>
<gene>
    <name evidence="2" type="ORF">H6P81_012029</name>
</gene>
<sequence length="86" mass="9575">MVSLRSMATMLLSALLIFSSHLGNTFGIREYSIRTTVDRVLVSGQVINTEALKNFGILREVPEGPDPLHNWNIQAPAPPPDRIHRP</sequence>
<evidence type="ECO:0000256" key="1">
    <source>
        <dbReference type="SAM" id="SignalP"/>
    </source>
</evidence>
<dbReference type="Proteomes" id="UP000825729">
    <property type="component" value="Unassembled WGS sequence"/>
</dbReference>
<feature type="chain" id="PRO_5044023506" evidence="1">
    <location>
        <begin position="28"/>
        <end position="86"/>
    </location>
</feature>
<comment type="caution">
    <text evidence="2">The sequence shown here is derived from an EMBL/GenBank/DDBJ whole genome shotgun (WGS) entry which is preliminary data.</text>
</comment>
<name>A0AAV7EDH3_ARIFI</name>
<dbReference type="EMBL" id="JAINDJ010000005">
    <property type="protein sequence ID" value="KAG9445901.1"/>
    <property type="molecule type" value="Genomic_DNA"/>
</dbReference>
<protein>
    <submittedName>
        <fullName evidence="2">Uncharacterized protein</fullName>
    </submittedName>
</protein>
<keyword evidence="3" id="KW-1185">Reference proteome</keyword>